<dbReference type="AlphaFoldDB" id="A0A4P6WU84"/>
<comment type="pathway">
    <text evidence="1">Lipid metabolism.</text>
</comment>
<evidence type="ECO:0000313" key="8">
    <source>
        <dbReference type="Proteomes" id="UP000293912"/>
    </source>
</evidence>
<dbReference type="InterPro" id="IPR002123">
    <property type="entry name" value="Plipid/glycerol_acylTrfase"/>
</dbReference>
<dbReference type="EC" id="2.3.1.51" evidence="7"/>
<keyword evidence="4" id="KW-0443">Lipid metabolism</keyword>
<keyword evidence="3 7" id="KW-0808">Transferase</keyword>
<proteinExistence type="predicted"/>
<accession>A0A4P6WU84</accession>
<dbReference type="GO" id="GO:0003841">
    <property type="term" value="F:1-acylglycerol-3-phosphate O-acyltransferase activity"/>
    <property type="evidence" value="ECO:0007669"/>
    <property type="project" value="UniProtKB-EC"/>
</dbReference>
<dbReference type="CDD" id="cd07989">
    <property type="entry name" value="LPLAT_AGPAT-like"/>
    <property type="match status" value="1"/>
</dbReference>
<protein>
    <submittedName>
        <fullName evidence="7">1-acyl-sn-glycerol-3-phosphate acyltransferase</fullName>
        <ecNumber evidence="7">2.3.1.51</ecNumber>
    </submittedName>
</protein>
<gene>
    <name evidence="7" type="primary">plsC2</name>
    <name evidence="7" type="ORF">HPF_04545</name>
</gene>
<evidence type="ECO:0000256" key="2">
    <source>
        <dbReference type="ARBA" id="ARBA00022516"/>
    </source>
</evidence>
<dbReference type="SUPFAM" id="SSF69593">
    <property type="entry name" value="Glycerol-3-phosphate (1)-acyltransferase"/>
    <property type="match status" value="1"/>
</dbReference>
<dbReference type="PANTHER" id="PTHR10434">
    <property type="entry name" value="1-ACYL-SN-GLYCEROL-3-PHOSPHATE ACYLTRANSFERASE"/>
    <property type="match status" value="1"/>
</dbReference>
<dbReference type="KEGG" id="hpse:HPF_04545"/>
<dbReference type="SMART" id="SM00563">
    <property type="entry name" value="PlsC"/>
    <property type="match status" value="1"/>
</dbReference>
<sequence>MSGRRRSALAAGWRILRALVHVLRGLWIIRSEFGKLTPEATDLLVREWTRQMLGILGVTLQVRGTPPVHGPLLVVANHISWLDILVMNAARPSHFVSKADVKAWPVIGALVTGAGTLYIERESRRDAMRVVHKMAEHLRGGDILAVFPEGTTGDGQTLLPFHANLIQAAIAAEAPVLPVGLSYVDPVHGRRHDAPLFIGDTTLLQSLWNTLRATDVVAVVHYGEPQRAQGRDRRTWAQNLRDAVTALREG</sequence>
<keyword evidence="8" id="KW-1185">Reference proteome</keyword>
<keyword evidence="5 7" id="KW-0012">Acyltransferase</keyword>
<dbReference type="Pfam" id="PF01553">
    <property type="entry name" value="Acyltransferase"/>
    <property type="match status" value="1"/>
</dbReference>
<feature type="domain" description="Phospholipid/glycerol acyltransferase" evidence="6">
    <location>
        <begin position="72"/>
        <end position="184"/>
    </location>
</feature>
<dbReference type="RefSeq" id="WP_133155871.1">
    <property type="nucleotide sequence ID" value="NZ_CP037867.1"/>
</dbReference>
<evidence type="ECO:0000259" key="6">
    <source>
        <dbReference type="SMART" id="SM00563"/>
    </source>
</evidence>
<evidence type="ECO:0000256" key="4">
    <source>
        <dbReference type="ARBA" id="ARBA00023098"/>
    </source>
</evidence>
<evidence type="ECO:0000256" key="1">
    <source>
        <dbReference type="ARBA" id="ARBA00005189"/>
    </source>
</evidence>
<evidence type="ECO:0000256" key="5">
    <source>
        <dbReference type="ARBA" id="ARBA00023315"/>
    </source>
</evidence>
<evidence type="ECO:0000256" key="3">
    <source>
        <dbReference type="ARBA" id="ARBA00022679"/>
    </source>
</evidence>
<name>A0A4P6WU84_HYDPS</name>
<dbReference type="Proteomes" id="UP000293912">
    <property type="component" value="Chromosome"/>
</dbReference>
<dbReference type="PANTHER" id="PTHR10434:SF64">
    <property type="entry name" value="1-ACYL-SN-GLYCEROL-3-PHOSPHATE ACYLTRANSFERASE-RELATED"/>
    <property type="match status" value="1"/>
</dbReference>
<keyword evidence="2" id="KW-0444">Lipid biosynthesis</keyword>
<reference evidence="7 8" key="1">
    <citation type="submission" date="2019-03" db="EMBL/GenBank/DDBJ databases">
        <authorList>
            <person name="Sebastian G."/>
            <person name="Baumann P."/>
            <person name="Ruckert C."/>
            <person name="Kalinowski J."/>
            <person name="Nebel B."/>
            <person name="Takors R."/>
            <person name="Blombach B."/>
        </authorList>
    </citation>
    <scope>NUCLEOTIDE SEQUENCE [LARGE SCALE GENOMIC DNA]</scope>
    <source>
        <strain evidence="7 8">DSM 1084</strain>
    </source>
</reference>
<dbReference type="EMBL" id="CP037867">
    <property type="protein sequence ID" value="QBM26940.1"/>
    <property type="molecule type" value="Genomic_DNA"/>
</dbReference>
<dbReference type="GO" id="GO:0006654">
    <property type="term" value="P:phosphatidic acid biosynthetic process"/>
    <property type="evidence" value="ECO:0007669"/>
    <property type="project" value="TreeGrafter"/>
</dbReference>
<organism evidence="7 8">
    <name type="scientific">Hydrogenophaga pseudoflava</name>
    <name type="common">Pseudomonas carboxydoflava</name>
    <dbReference type="NCBI Taxonomy" id="47421"/>
    <lineage>
        <taxon>Bacteria</taxon>
        <taxon>Pseudomonadati</taxon>
        <taxon>Pseudomonadota</taxon>
        <taxon>Betaproteobacteria</taxon>
        <taxon>Burkholderiales</taxon>
        <taxon>Comamonadaceae</taxon>
        <taxon>Hydrogenophaga</taxon>
    </lineage>
</organism>
<evidence type="ECO:0000313" key="7">
    <source>
        <dbReference type="EMBL" id="QBM26940.1"/>
    </source>
</evidence>